<sequence length="81" mass="9327">MLLRPQLNFRSSSFLLSTIYSFPPPELPAIRPRLIPLLQVPLRRYFAHFHLLLNTVCTAYPTPCRLSPTLGRLSPDLILVR</sequence>
<proteinExistence type="predicted"/>
<evidence type="ECO:0000313" key="1">
    <source>
        <dbReference type="EMBL" id="RDH23084.1"/>
    </source>
</evidence>
<evidence type="ECO:0000313" key="2">
    <source>
        <dbReference type="Proteomes" id="UP000253845"/>
    </source>
</evidence>
<dbReference type="Proteomes" id="UP000253845">
    <property type="component" value="Unassembled WGS sequence"/>
</dbReference>
<reference evidence="1 2" key="1">
    <citation type="submission" date="2018-07" db="EMBL/GenBank/DDBJ databases">
        <title>Section-level genome sequencing of Aspergillus section Nigri to investigate inter- and intra-species variation.</title>
        <authorList>
            <consortium name="DOE Joint Genome Institute"/>
            <person name="Vesth T.C."/>
            <person name="Nybo J.L."/>
            <person name="Theobald S."/>
            <person name="Frisvad J.C."/>
            <person name="Larsen T.O."/>
            <person name="Nielsen K.F."/>
            <person name="Hoof J.B."/>
            <person name="Brandl J."/>
            <person name="Salamov A."/>
            <person name="Riley R."/>
            <person name="Gladden J.M."/>
            <person name="Phatale P."/>
            <person name="Nielsen M.T."/>
            <person name="Lyhne E.K."/>
            <person name="Kogle M.E."/>
            <person name="Strasser K."/>
            <person name="McDonnell E."/>
            <person name="Barry K."/>
            <person name="Clum A."/>
            <person name="Chen C."/>
            <person name="Nolan M."/>
            <person name="Sandor L."/>
            <person name="Kuo A."/>
            <person name="Lipzen A."/>
            <person name="Hainaut M."/>
            <person name="Drula E."/>
            <person name="Tsang A."/>
            <person name="Magnuson J.K."/>
            <person name="Henrissat B."/>
            <person name="Wiebenga A."/>
            <person name="Simmons B.A."/>
            <person name="Makela M.R."/>
            <person name="De vries R.P."/>
            <person name="Grigoriev I.V."/>
            <person name="Mortensen U.H."/>
            <person name="Baker S.E."/>
            <person name="Andersen M.R."/>
        </authorList>
    </citation>
    <scope>NUCLEOTIDE SEQUENCE [LARGE SCALE GENOMIC DNA]</scope>
    <source>
        <strain evidence="1 2">ATCC 13496</strain>
    </source>
</reference>
<name>A0A370C5H1_ASPNG</name>
<dbReference type="AlphaFoldDB" id="A0A370C5H1"/>
<dbReference type="EMBL" id="KZ851905">
    <property type="protein sequence ID" value="RDH23084.1"/>
    <property type="molecule type" value="Genomic_DNA"/>
</dbReference>
<gene>
    <name evidence="1" type="ORF">M747DRAFT_162718</name>
</gene>
<organism evidence="1 2">
    <name type="scientific">Aspergillus niger ATCC 13496</name>
    <dbReference type="NCBI Taxonomy" id="1353008"/>
    <lineage>
        <taxon>Eukaryota</taxon>
        <taxon>Fungi</taxon>
        <taxon>Dikarya</taxon>
        <taxon>Ascomycota</taxon>
        <taxon>Pezizomycotina</taxon>
        <taxon>Eurotiomycetes</taxon>
        <taxon>Eurotiomycetidae</taxon>
        <taxon>Eurotiales</taxon>
        <taxon>Aspergillaceae</taxon>
        <taxon>Aspergillus</taxon>
        <taxon>Aspergillus subgen. Circumdati</taxon>
    </lineage>
</organism>
<accession>A0A370C5H1</accession>
<protein>
    <submittedName>
        <fullName evidence="1">Uncharacterized protein</fullName>
    </submittedName>
</protein>
<dbReference type="VEuPathDB" id="FungiDB:M747DRAFT_162718"/>